<dbReference type="InterPro" id="IPR027417">
    <property type="entry name" value="P-loop_NTPase"/>
</dbReference>
<dbReference type="SUPFAM" id="SSF52540">
    <property type="entry name" value="P-loop containing nucleoside triphosphate hydrolases"/>
    <property type="match status" value="1"/>
</dbReference>
<keyword evidence="3" id="KW-1185">Reference proteome</keyword>
<dbReference type="GO" id="GO:0005524">
    <property type="term" value="F:ATP binding"/>
    <property type="evidence" value="ECO:0007669"/>
    <property type="project" value="TreeGrafter"/>
</dbReference>
<dbReference type="AlphaFoldDB" id="A0A9N8S112"/>
<proteinExistence type="predicted"/>
<dbReference type="GO" id="GO:0016887">
    <property type="term" value="F:ATP hydrolysis activity"/>
    <property type="evidence" value="ECO:0007669"/>
    <property type="project" value="TreeGrafter"/>
</dbReference>
<evidence type="ECO:0000313" key="2">
    <source>
        <dbReference type="EMBL" id="CAG4916392.1"/>
    </source>
</evidence>
<dbReference type="Pfam" id="PF13614">
    <property type="entry name" value="AAA_31"/>
    <property type="match status" value="1"/>
</dbReference>
<dbReference type="InterPro" id="IPR025669">
    <property type="entry name" value="AAA_dom"/>
</dbReference>
<dbReference type="GO" id="GO:0009898">
    <property type="term" value="C:cytoplasmic side of plasma membrane"/>
    <property type="evidence" value="ECO:0007669"/>
    <property type="project" value="TreeGrafter"/>
</dbReference>
<dbReference type="Gene3D" id="3.40.50.2300">
    <property type="match status" value="1"/>
</dbReference>
<dbReference type="PANTHER" id="PTHR43384:SF13">
    <property type="entry name" value="SLR0110 PROTEIN"/>
    <property type="match status" value="1"/>
</dbReference>
<accession>A0A9N8S112</accession>
<dbReference type="EMBL" id="CAJQZC010000010">
    <property type="protein sequence ID" value="CAG4916392.1"/>
    <property type="molecule type" value="Genomic_DNA"/>
</dbReference>
<comment type="caution">
    <text evidence="2">The sequence shown here is derived from an EMBL/GenBank/DDBJ whole genome shotgun (WGS) entry which is preliminary data.</text>
</comment>
<name>A0A9N8S112_9BURK</name>
<sequence>MIDILLISSSDEHEREVKALLAASDVRHRLHSERGAAKQLPRYAERIKKTDLLIVADTSLVVGDLAAIEEAIGHASNLTCMLVASALKTDMLMAAMRAGVRHVLSWPIDANEFAQELQHVAGKKTSSARREGRVISFASGRGGAGTTLIATNLAYAFAAARDKRVLLVDLDQQFGDASLLMTEKTPASTIADLFAQIERLDAAFFDACVSHVHANLDVLAGAGDPVKATEMRASHLERLLALVRDQYDVVIFDLGQTINPLALHALDQSESICVVAQQTIPQLHAGRRLLDILGALGYSASKMHLLVNQYEKGAQVDLAAIEEALGVKPAHLLPRDEKSALQAVNQGVPLLTIAKGSSLTKSLGVLAAFLWPEAAAPSKSMFGRLLAPKQRAVQQLKPSH</sequence>
<dbReference type="InterPro" id="IPR050625">
    <property type="entry name" value="ParA/MinD_ATPase"/>
</dbReference>
<dbReference type="Gene3D" id="3.40.50.300">
    <property type="entry name" value="P-loop containing nucleotide triphosphate hydrolases"/>
    <property type="match status" value="1"/>
</dbReference>
<evidence type="ECO:0000259" key="1">
    <source>
        <dbReference type="Pfam" id="PF13614"/>
    </source>
</evidence>
<dbReference type="GO" id="GO:0005829">
    <property type="term" value="C:cytosol"/>
    <property type="evidence" value="ECO:0007669"/>
    <property type="project" value="TreeGrafter"/>
</dbReference>
<dbReference type="RefSeq" id="WP_228881934.1">
    <property type="nucleotide sequence ID" value="NZ_CAJQYX010000001.1"/>
</dbReference>
<organism evidence="2 3">
    <name type="scientific">Paraburkholderia saeva</name>
    <dbReference type="NCBI Taxonomy" id="2777537"/>
    <lineage>
        <taxon>Bacteria</taxon>
        <taxon>Pseudomonadati</taxon>
        <taxon>Pseudomonadota</taxon>
        <taxon>Betaproteobacteria</taxon>
        <taxon>Burkholderiales</taxon>
        <taxon>Burkholderiaceae</taxon>
        <taxon>Paraburkholderia</taxon>
    </lineage>
</organism>
<reference evidence="2" key="1">
    <citation type="submission" date="2021-04" db="EMBL/GenBank/DDBJ databases">
        <authorList>
            <person name="Vanwijnsberghe S."/>
        </authorList>
    </citation>
    <scope>NUCLEOTIDE SEQUENCE</scope>
    <source>
        <strain evidence="2">LMG 31841</strain>
    </source>
</reference>
<protein>
    <recommendedName>
        <fullName evidence="1">AAA domain-containing protein</fullName>
    </recommendedName>
</protein>
<feature type="domain" description="AAA" evidence="1">
    <location>
        <begin position="133"/>
        <end position="279"/>
    </location>
</feature>
<gene>
    <name evidence="2" type="ORF">LMG31841_04571</name>
</gene>
<dbReference type="PANTHER" id="PTHR43384">
    <property type="entry name" value="SEPTUM SITE-DETERMINING PROTEIN MIND HOMOLOG, CHLOROPLASTIC-RELATED"/>
    <property type="match status" value="1"/>
</dbReference>
<dbReference type="GO" id="GO:0051782">
    <property type="term" value="P:negative regulation of cell division"/>
    <property type="evidence" value="ECO:0007669"/>
    <property type="project" value="TreeGrafter"/>
</dbReference>
<evidence type="ECO:0000313" key="3">
    <source>
        <dbReference type="Proteomes" id="UP000789704"/>
    </source>
</evidence>
<dbReference type="Proteomes" id="UP000789704">
    <property type="component" value="Unassembled WGS sequence"/>
</dbReference>